<dbReference type="Pfam" id="PF13639">
    <property type="entry name" value="zf-RING_2"/>
    <property type="match status" value="1"/>
</dbReference>
<evidence type="ECO:0000256" key="2">
    <source>
        <dbReference type="ARBA" id="ARBA00022692"/>
    </source>
</evidence>
<dbReference type="Gene3D" id="3.30.40.10">
    <property type="entry name" value="Zinc/RING finger domain, C3HC4 (zinc finger)"/>
    <property type="match status" value="1"/>
</dbReference>
<keyword evidence="9" id="KW-0175">Coiled coil</keyword>
<dbReference type="RefSeq" id="XP_066077157.1">
    <property type="nucleotide sequence ID" value="XM_066221060.1"/>
</dbReference>
<evidence type="ECO:0000313" key="12">
    <source>
        <dbReference type="EMBL" id="WWC90394.1"/>
    </source>
</evidence>
<evidence type="ECO:0000256" key="6">
    <source>
        <dbReference type="ARBA" id="ARBA00022989"/>
    </source>
</evidence>
<accession>A0AAX4JZS7</accession>
<dbReference type="PANTHER" id="PTHR47168">
    <property type="entry name" value="RING ZINC FINGER DOMAIN SUPERFAMILY PROTEIN-RELATED"/>
    <property type="match status" value="1"/>
</dbReference>
<dbReference type="EMBL" id="CP144104">
    <property type="protein sequence ID" value="WWC90394.1"/>
    <property type="molecule type" value="Genomic_DNA"/>
</dbReference>
<feature type="compositionally biased region" description="Basic and acidic residues" evidence="10">
    <location>
        <begin position="107"/>
        <end position="129"/>
    </location>
</feature>
<dbReference type="AlphaFoldDB" id="A0AAX4JZS7"/>
<evidence type="ECO:0000259" key="11">
    <source>
        <dbReference type="PROSITE" id="PS50089"/>
    </source>
</evidence>
<feature type="compositionally biased region" description="Low complexity" evidence="10">
    <location>
        <begin position="784"/>
        <end position="793"/>
    </location>
</feature>
<gene>
    <name evidence="12" type="ORF">L201_005329</name>
</gene>
<evidence type="ECO:0000256" key="8">
    <source>
        <dbReference type="PROSITE-ProRule" id="PRU00175"/>
    </source>
</evidence>
<dbReference type="CDD" id="cd16461">
    <property type="entry name" value="RING-H2_EL5-like"/>
    <property type="match status" value="1"/>
</dbReference>
<feature type="region of interest" description="Disordered" evidence="10">
    <location>
        <begin position="284"/>
        <end position="309"/>
    </location>
</feature>
<feature type="compositionally biased region" description="Low complexity" evidence="10">
    <location>
        <begin position="1"/>
        <end position="23"/>
    </location>
</feature>
<dbReference type="PROSITE" id="PS50089">
    <property type="entry name" value="ZF_RING_2"/>
    <property type="match status" value="1"/>
</dbReference>
<dbReference type="SUPFAM" id="SSF57850">
    <property type="entry name" value="RING/U-box"/>
    <property type="match status" value="1"/>
</dbReference>
<evidence type="ECO:0000313" key="13">
    <source>
        <dbReference type="Proteomes" id="UP001355207"/>
    </source>
</evidence>
<dbReference type="GO" id="GO:0008270">
    <property type="term" value="F:zinc ion binding"/>
    <property type="evidence" value="ECO:0007669"/>
    <property type="project" value="UniProtKB-KW"/>
</dbReference>
<feature type="region of interest" description="Disordered" evidence="10">
    <location>
        <begin position="1"/>
        <end position="152"/>
    </location>
</feature>
<feature type="region of interest" description="Disordered" evidence="10">
    <location>
        <begin position="684"/>
        <end position="703"/>
    </location>
</feature>
<evidence type="ECO:0000256" key="5">
    <source>
        <dbReference type="ARBA" id="ARBA00022833"/>
    </source>
</evidence>
<dbReference type="GO" id="GO:0016020">
    <property type="term" value="C:membrane"/>
    <property type="evidence" value="ECO:0007669"/>
    <property type="project" value="UniProtKB-SubCell"/>
</dbReference>
<protein>
    <recommendedName>
        <fullName evidence="11">RING-type domain-containing protein</fullName>
    </recommendedName>
</protein>
<keyword evidence="13" id="KW-1185">Reference proteome</keyword>
<keyword evidence="2" id="KW-0812">Transmembrane</keyword>
<keyword evidence="7" id="KW-0472">Membrane</keyword>
<dbReference type="FunFam" id="3.30.40.10:FF:000728">
    <property type="entry name" value="Unplaced genomic scaffold supercont1.4, whole genome shotgun sequence"/>
    <property type="match status" value="1"/>
</dbReference>
<feature type="region of interest" description="Disordered" evidence="10">
    <location>
        <begin position="249"/>
        <end position="272"/>
    </location>
</feature>
<evidence type="ECO:0000256" key="10">
    <source>
        <dbReference type="SAM" id="MobiDB-lite"/>
    </source>
</evidence>
<keyword evidence="3" id="KW-0479">Metal-binding</keyword>
<feature type="region of interest" description="Disordered" evidence="10">
    <location>
        <begin position="595"/>
        <end position="671"/>
    </location>
</feature>
<keyword evidence="4 8" id="KW-0863">Zinc-finger</keyword>
<feature type="compositionally biased region" description="Polar residues" evidence="10">
    <location>
        <begin position="647"/>
        <end position="664"/>
    </location>
</feature>
<feature type="domain" description="RING-type" evidence="11">
    <location>
        <begin position="916"/>
        <end position="958"/>
    </location>
</feature>
<feature type="coiled-coil region" evidence="9">
    <location>
        <begin position="311"/>
        <end position="352"/>
    </location>
</feature>
<dbReference type="GeneID" id="91095999"/>
<dbReference type="InterPro" id="IPR051653">
    <property type="entry name" value="E3_ligase_sorting_rcpt"/>
</dbReference>
<evidence type="ECO:0000256" key="4">
    <source>
        <dbReference type="ARBA" id="ARBA00022771"/>
    </source>
</evidence>
<feature type="compositionally biased region" description="Basic and acidic residues" evidence="10">
    <location>
        <begin position="404"/>
        <end position="426"/>
    </location>
</feature>
<feature type="region of interest" description="Disordered" evidence="10">
    <location>
        <begin position="964"/>
        <end position="1005"/>
    </location>
</feature>
<feature type="region of interest" description="Disordered" evidence="10">
    <location>
        <begin position="725"/>
        <end position="825"/>
    </location>
</feature>
<evidence type="ECO:0000256" key="1">
    <source>
        <dbReference type="ARBA" id="ARBA00004167"/>
    </source>
</evidence>
<feature type="compositionally biased region" description="Polar residues" evidence="10">
    <location>
        <begin position="249"/>
        <end position="259"/>
    </location>
</feature>
<feature type="region of interest" description="Disordered" evidence="10">
    <location>
        <begin position="369"/>
        <end position="430"/>
    </location>
</feature>
<dbReference type="SMART" id="SM00184">
    <property type="entry name" value="RING"/>
    <property type="match status" value="1"/>
</dbReference>
<feature type="compositionally biased region" description="Low complexity" evidence="10">
    <location>
        <begin position="260"/>
        <end position="272"/>
    </location>
</feature>
<dbReference type="Proteomes" id="UP001355207">
    <property type="component" value="Chromosome 7"/>
</dbReference>
<feature type="compositionally biased region" description="Basic and acidic residues" evidence="10">
    <location>
        <begin position="812"/>
        <end position="825"/>
    </location>
</feature>
<reference evidence="12 13" key="1">
    <citation type="submission" date="2024-01" db="EMBL/GenBank/DDBJ databases">
        <title>Comparative genomics of Cryptococcus and Kwoniella reveals pathogenesis evolution and contrasting modes of karyotype evolution via chromosome fusion or intercentromeric recombination.</title>
        <authorList>
            <person name="Coelho M.A."/>
            <person name="David-Palma M."/>
            <person name="Shea T."/>
            <person name="Bowers K."/>
            <person name="McGinley-Smith S."/>
            <person name="Mohammad A.W."/>
            <person name="Gnirke A."/>
            <person name="Yurkov A.M."/>
            <person name="Nowrousian M."/>
            <person name="Sun S."/>
            <person name="Cuomo C.A."/>
            <person name="Heitman J."/>
        </authorList>
    </citation>
    <scope>NUCLEOTIDE SEQUENCE [LARGE SCALE GENOMIC DNA]</scope>
    <source>
        <strain evidence="12 13">CBS 6074</strain>
    </source>
</reference>
<feature type="region of interest" description="Disordered" evidence="10">
    <location>
        <begin position="504"/>
        <end position="526"/>
    </location>
</feature>
<dbReference type="InterPro" id="IPR001841">
    <property type="entry name" value="Znf_RING"/>
</dbReference>
<feature type="compositionally biased region" description="Polar residues" evidence="10">
    <location>
        <begin position="966"/>
        <end position="990"/>
    </location>
</feature>
<evidence type="ECO:0000256" key="7">
    <source>
        <dbReference type="ARBA" id="ARBA00023136"/>
    </source>
</evidence>
<proteinExistence type="predicted"/>
<organism evidence="12 13">
    <name type="scientific">Kwoniella dendrophila CBS 6074</name>
    <dbReference type="NCBI Taxonomy" id="1295534"/>
    <lineage>
        <taxon>Eukaryota</taxon>
        <taxon>Fungi</taxon>
        <taxon>Dikarya</taxon>
        <taxon>Basidiomycota</taxon>
        <taxon>Agaricomycotina</taxon>
        <taxon>Tremellomycetes</taxon>
        <taxon>Tremellales</taxon>
        <taxon>Cryptococcaceae</taxon>
        <taxon>Kwoniella</taxon>
    </lineage>
</organism>
<keyword evidence="6" id="KW-1133">Transmembrane helix</keyword>
<name>A0AAX4JZS7_9TREE</name>
<sequence>MGSSQSQPQRNRPSNSSSNARSPISPPPPTTRRPSNTLSRLNSLRRLSTLGRRDSNNGSSSSKRLRQGSSTSESLLGNFSGSGGKDAEGRKKKHKGLNPTTPTASKLLEETVRRKDDSPMQITEDHTTSSDEPMQEIIAATSSTSLEPSTSAPILAPIISQPSFSISPPSPTHASSSSIPNFSPVASISSSPSPATIPLPSTPSSEISDPLAEERLRSLSTIRDALGPEWPNSSPTPAVDRLFNRFRRSTSSPDLNDQGSLSTNNSRQNNSRTMSDRLTALLGFSAPGEISPGPSNRTSPLPSPSAIDRDLENAQDGIDELNSRLAEARRELAETERELNETRERVANNNRNRRQAAGAVLIIQGLAQTHASPSSEGESSGEDSTVEGSENGSSIRRPGIRNRRSSEGSHTRTRRSRGEDEERRGSSLETQARMIGGLLTVAAAATATTLLAPSSRPLPSTTPRSPAASALESIVNRLRPRPNRTQSVEAALGNYLRNAIQNAREGTSPSSNNVTLPRTNESREGVEDDNAEIISTDFQRFLEGVQGDLVGAVREFAGPLPLESSISDRIISSNPDLSQVETGGEEMRQVGEEESFITAPSSAPTPTPPTPTMEAPLEPQVEAGPNTLPPSAATSSDPAIPTFHRQLGQNLPRQPNTSVPQVTGGSDGQPRRLNFFRAHMFPPVPPPNGPSVSGENNSQTAETENQPIVPCIFIGVRSIRHNPNMTTDDLASHPSFPFMDGQVPENATGESDADSVLNGPAGIPDLAQSPAVSSPALPEVSNDSSETTPTIPTTERRSLRERFMERLNPSSRQRDRVSGSRGDGEERGELLNTYLVYVIGGNYPQNHPLLSIPNLITGGPLTDEDMNLISELMGPAKPPTVNQSEIENSGLTIVKGEEMINLNKKGELLDICADRCLICLSDYEAEDECRILNCRHGYHKECVDQWLSKGRNSCPACRSEAVDTSKIPSTNPASTANYEGTGSTDMTTPSAMDVDGDSPIPDNSI</sequence>
<feature type="compositionally biased region" description="Polar residues" evidence="10">
    <location>
        <begin position="504"/>
        <end position="519"/>
    </location>
</feature>
<feature type="compositionally biased region" description="Basic and acidic residues" evidence="10">
    <location>
        <begin position="794"/>
        <end position="805"/>
    </location>
</feature>
<dbReference type="InterPro" id="IPR013083">
    <property type="entry name" value="Znf_RING/FYVE/PHD"/>
</dbReference>
<feature type="compositionally biased region" description="Low complexity" evidence="10">
    <location>
        <begin position="32"/>
        <end position="72"/>
    </location>
</feature>
<feature type="compositionally biased region" description="Low complexity" evidence="10">
    <location>
        <begin position="185"/>
        <end position="194"/>
    </location>
</feature>
<comment type="subcellular location">
    <subcellularLocation>
        <location evidence="1">Membrane</location>
        <topology evidence="1">Single-pass membrane protein</topology>
    </subcellularLocation>
</comment>
<dbReference type="PANTHER" id="PTHR47168:SF1">
    <property type="entry name" value="OS02G0798600 PROTEIN"/>
    <property type="match status" value="1"/>
</dbReference>
<feature type="compositionally biased region" description="Polar residues" evidence="10">
    <location>
        <begin position="140"/>
        <end position="152"/>
    </location>
</feature>
<evidence type="ECO:0000256" key="9">
    <source>
        <dbReference type="SAM" id="Coils"/>
    </source>
</evidence>
<feature type="region of interest" description="Disordered" evidence="10">
    <location>
        <begin position="185"/>
        <end position="209"/>
    </location>
</feature>
<keyword evidence="5" id="KW-0862">Zinc</keyword>
<evidence type="ECO:0000256" key="3">
    <source>
        <dbReference type="ARBA" id="ARBA00022723"/>
    </source>
</evidence>